<protein>
    <submittedName>
        <fullName evidence="1">(rape) hypothetical protein</fullName>
    </submittedName>
</protein>
<sequence>YNSFVKVVDPQGTRHSFERVIKWIILSIVYEKGEDFSAFTPGKCSSFYAVLLSYVAVCTGSEDASETTLVYLVGEN</sequence>
<name>A0A816K9G3_BRANA</name>
<organism evidence="1">
    <name type="scientific">Brassica napus</name>
    <name type="common">Rape</name>
    <dbReference type="NCBI Taxonomy" id="3708"/>
    <lineage>
        <taxon>Eukaryota</taxon>
        <taxon>Viridiplantae</taxon>
        <taxon>Streptophyta</taxon>
        <taxon>Embryophyta</taxon>
        <taxon>Tracheophyta</taxon>
        <taxon>Spermatophyta</taxon>
        <taxon>Magnoliopsida</taxon>
        <taxon>eudicotyledons</taxon>
        <taxon>Gunneridae</taxon>
        <taxon>Pentapetalae</taxon>
        <taxon>rosids</taxon>
        <taxon>malvids</taxon>
        <taxon>Brassicales</taxon>
        <taxon>Brassicaceae</taxon>
        <taxon>Brassiceae</taxon>
        <taxon>Brassica</taxon>
    </lineage>
</organism>
<proteinExistence type="predicted"/>
<accession>A0A816K9G3</accession>
<reference evidence="1" key="1">
    <citation type="submission" date="2021-01" db="EMBL/GenBank/DDBJ databases">
        <authorList>
            <consortium name="Genoscope - CEA"/>
            <person name="William W."/>
        </authorList>
    </citation>
    <scope>NUCLEOTIDE SEQUENCE</scope>
</reference>
<dbReference type="AlphaFoldDB" id="A0A816K9G3"/>
<gene>
    <name evidence="1" type="ORF">DARMORV10_C02P04420.1</name>
</gene>
<feature type="non-terminal residue" evidence="1">
    <location>
        <position position="1"/>
    </location>
</feature>
<evidence type="ECO:0000313" key="1">
    <source>
        <dbReference type="EMBL" id="CAF1882214.1"/>
    </source>
</evidence>
<dbReference type="Proteomes" id="UP001295469">
    <property type="component" value="Chromosome C02"/>
</dbReference>
<dbReference type="EMBL" id="HG994366">
    <property type="protein sequence ID" value="CAF1882214.1"/>
    <property type="molecule type" value="Genomic_DNA"/>
</dbReference>